<dbReference type="NCBIfam" id="TIGR00675">
    <property type="entry name" value="dcm"/>
    <property type="match status" value="1"/>
</dbReference>
<comment type="caution">
    <text evidence="9">The sequence shown here is derived from an EMBL/GenBank/DDBJ whole genome shotgun (WGS) entry which is preliminary data.</text>
</comment>
<protein>
    <recommendedName>
        <fullName evidence="1">DNA (cytosine-5-)-methyltransferase</fullName>
        <ecNumber evidence="1">2.1.1.37</ecNumber>
    </recommendedName>
</protein>
<organism evidence="9 10">
    <name type="scientific">Zoogloea ramigera</name>
    <dbReference type="NCBI Taxonomy" id="350"/>
    <lineage>
        <taxon>Bacteria</taxon>
        <taxon>Pseudomonadati</taxon>
        <taxon>Pseudomonadota</taxon>
        <taxon>Betaproteobacteria</taxon>
        <taxon>Rhodocyclales</taxon>
        <taxon>Zoogloeaceae</taxon>
        <taxon>Zoogloea</taxon>
    </lineage>
</organism>
<dbReference type="Pfam" id="PF00145">
    <property type="entry name" value="DNA_methylase"/>
    <property type="match status" value="1"/>
</dbReference>
<dbReference type="PROSITE" id="PS51679">
    <property type="entry name" value="SAM_MT_C5"/>
    <property type="match status" value="1"/>
</dbReference>
<reference evidence="9 10" key="1">
    <citation type="submission" date="2019-06" db="EMBL/GenBank/DDBJ databases">
        <title>Whole genome shotgun sequence of Zoogloea ramigera NBRC 15342.</title>
        <authorList>
            <person name="Hosoyama A."/>
            <person name="Uohara A."/>
            <person name="Ohji S."/>
            <person name="Ichikawa N."/>
        </authorList>
    </citation>
    <scope>NUCLEOTIDE SEQUENCE [LARGE SCALE GENOMIC DNA]</scope>
    <source>
        <strain evidence="9 10">NBRC 15342</strain>
    </source>
</reference>
<dbReference type="GO" id="GO:0032259">
    <property type="term" value="P:methylation"/>
    <property type="evidence" value="ECO:0007669"/>
    <property type="project" value="UniProtKB-KW"/>
</dbReference>
<accession>A0A4Y4CX43</accession>
<feature type="active site" evidence="7">
    <location>
        <position position="102"/>
    </location>
</feature>
<evidence type="ECO:0000256" key="5">
    <source>
        <dbReference type="ARBA" id="ARBA00022747"/>
    </source>
</evidence>
<proteinExistence type="inferred from homology"/>
<keyword evidence="5" id="KW-0680">Restriction system</keyword>
<gene>
    <name evidence="9" type="ORF">ZRA01_29690</name>
</gene>
<dbReference type="GO" id="GO:0003677">
    <property type="term" value="F:DNA binding"/>
    <property type="evidence" value="ECO:0007669"/>
    <property type="project" value="TreeGrafter"/>
</dbReference>
<dbReference type="AlphaFoldDB" id="A0A4Y4CX43"/>
<comment type="similarity">
    <text evidence="7 8">Belongs to the class I-like SAM-binding methyltransferase superfamily. C5-methyltransferase family.</text>
</comment>
<dbReference type="GO" id="GO:0009307">
    <property type="term" value="P:DNA restriction-modification system"/>
    <property type="evidence" value="ECO:0007669"/>
    <property type="project" value="UniProtKB-KW"/>
</dbReference>
<dbReference type="Gene3D" id="3.90.120.10">
    <property type="entry name" value="DNA Methylase, subunit A, domain 2"/>
    <property type="match status" value="1"/>
</dbReference>
<evidence type="ECO:0000256" key="2">
    <source>
        <dbReference type="ARBA" id="ARBA00022603"/>
    </source>
</evidence>
<evidence type="ECO:0000256" key="1">
    <source>
        <dbReference type="ARBA" id="ARBA00011975"/>
    </source>
</evidence>
<evidence type="ECO:0000313" key="10">
    <source>
        <dbReference type="Proteomes" id="UP000318422"/>
    </source>
</evidence>
<evidence type="ECO:0000256" key="8">
    <source>
        <dbReference type="RuleBase" id="RU000416"/>
    </source>
</evidence>
<dbReference type="PANTHER" id="PTHR10629:SF52">
    <property type="entry name" value="DNA (CYTOSINE-5)-METHYLTRANSFERASE 1"/>
    <property type="match status" value="1"/>
</dbReference>
<keyword evidence="4 7" id="KW-0949">S-adenosyl-L-methionine</keyword>
<dbReference type="EC" id="2.1.1.37" evidence="1"/>
<dbReference type="InterPro" id="IPR050390">
    <property type="entry name" value="C5-Methyltransferase"/>
</dbReference>
<evidence type="ECO:0000256" key="3">
    <source>
        <dbReference type="ARBA" id="ARBA00022679"/>
    </source>
</evidence>
<evidence type="ECO:0000313" key="9">
    <source>
        <dbReference type="EMBL" id="GEC96896.1"/>
    </source>
</evidence>
<dbReference type="InterPro" id="IPR029063">
    <property type="entry name" value="SAM-dependent_MTases_sf"/>
</dbReference>
<dbReference type="EMBL" id="BJNV01000057">
    <property type="protein sequence ID" value="GEC96896.1"/>
    <property type="molecule type" value="Genomic_DNA"/>
</dbReference>
<dbReference type="Gene3D" id="3.40.50.150">
    <property type="entry name" value="Vaccinia Virus protein VP39"/>
    <property type="match status" value="1"/>
</dbReference>
<keyword evidence="10" id="KW-1185">Reference proteome</keyword>
<dbReference type="SUPFAM" id="SSF53335">
    <property type="entry name" value="S-adenosyl-L-methionine-dependent methyltransferases"/>
    <property type="match status" value="1"/>
</dbReference>
<comment type="catalytic activity">
    <reaction evidence="6">
        <text>a 2'-deoxycytidine in DNA + S-adenosyl-L-methionine = a 5-methyl-2'-deoxycytidine in DNA + S-adenosyl-L-homocysteine + H(+)</text>
        <dbReference type="Rhea" id="RHEA:13681"/>
        <dbReference type="Rhea" id="RHEA-COMP:11369"/>
        <dbReference type="Rhea" id="RHEA-COMP:11370"/>
        <dbReference type="ChEBI" id="CHEBI:15378"/>
        <dbReference type="ChEBI" id="CHEBI:57856"/>
        <dbReference type="ChEBI" id="CHEBI:59789"/>
        <dbReference type="ChEBI" id="CHEBI:85452"/>
        <dbReference type="ChEBI" id="CHEBI:85454"/>
        <dbReference type="EC" id="2.1.1.37"/>
    </reaction>
</comment>
<name>A0A4Y4CX43_ZOORA</name>
<dbReference type="InterPro" id="IPR001525">
    <property type="entry name" value="C5_MeTfrase"/>
</dbReference>
<keyword evidence="3 7" id="KW-0808">Transferase</keyword>
<dbReference type="PRINTS" id="PR00105">
    <property type="entry name" value="C5METTRFRASE"/>
</dbReference>
<keyword evidence="2 7" id="KW-0489">Methyltransferase</keyword>
<evidence type="ECO:0000256" key="4">
    <source>
        <dbReference type="ARBA" id="ARBA00022691"/>
    </source>
</evidence>
<dbReference type="Proteomes" id="UP000318422">
    <property type="component" value="Unassembled WGS sequence"/>
</dbReference>
<evidence type="ECO:0000256" key="7">
    <source>
        <dbReference type="PROSITE-ProRule" id="PRU01016"/>
    </source>
</evidence>
<dbReference type="GO" id="GO:0044027">
    <property type="term" value="P:negative regulation of gene expression via chromosomal CpG island methylation"/>
    <property type="evidence" value="ECO:0007669"/>
    <property type="project" value="TreeGrafter"/>
</dbReference>
<evidence type="ECO:0000256" key="6">
    <source>
        <dbReference type="ARBA" id="ARBA00047422"/>
    </source>
</evidence>
<sequence>MGVQTSALTNGFTAGTIQPGDFCMKIEAVDLFCGVGGLTCGLRQAGIAVLAGYDIDPACTYPYEENNKASFQLKSVSEVTGEEIAKWYSPGAIRLLAGCAPCQPFSTLANTRDEKDEAKWGLLGEFARLVRELKPELVTMENVPRVTNHAPYRQFLETLRELEYEVDAKRVRCADYGIPQERRRFVLVASRMGPIKLRKPAEGEYRTVRDAIQHLPPLAAGETDRNDRLHKARSLTPINLERIRASKPGGTWEDWPQELRAPCHRAATGASFRSVYARMTWDRPAPTMTTQCFNFGTGRFGHPEQDRAISLREAAILQSFPDDYRFSRPGDKVFFSSVGRMVGNAVPPGPMLPT</sequence>
<dbReference type="PANTHER" id="PTHR10629">
    <property type="entry name" value="CYTOSINE-SPECIFIC METHYLTRANSFERASE"/>
    <property type="match status" value="1"/>
</dbReference>
<dbReference type="GO" id="GO:0003886">
    <property type="term" value="F:DNA (cytosine-5-)-methyltransferase activity"/>
    <property type="evidence" value="ECO:0007669"/>
    <property type="project" value="UniProtKB-EC"/>
</dbReference>